<dbReference type="GeneID" id="34523578"/>
<dbReference type="GO" id="GO:0016538">
    <property type="term" value="F:cyclin-dependent protein serine/threonine kinase regulator activity"/>
    <property type="evidence" value="ECO:0007669"/>
    <property type="project" value="EnsemblFungi"/>
</dbReference>
<dbReference type="eggNOG" id="ENOG502QQE8">
    <property type="taxonomic scope" value="Eukaryota"/>
</dbReference>
<dbReference type="InterPro" id="IPR036915">
    <property type="entry name" value="Cyclin-like_sf"/>
</dbReference>
<protein>
    <recommendedName>
        <fullName evidence="4">Cyclin N-terminal domain-containing protein</fullName>
    </recommendedName>
</protein>
<dbReference type="Proteomes" id="UP000006310">
    <property type="component" value="Chromosome 1"/>
</dbReference>
<gene>
    <name evidence="2" type="primary">KNAG0A02540</name>
    <name evidence="2" type="ordered locus">KNAG_0A02540</name>
</gene>
<feature type="region of interest" description="Disordered" evidence="1">
    <location>
        <begin position="1"/>
        <end position="21"/>
    </location>
</feature>
<dbReference type="EMBL" id="HE978314">
    <property type="protein sequence ID" value="CCK67943.1"/>
    <property type="molecule type" value="Genomic_DNA"/>
</dbReference>
<dbReference type="OrthoDB" id="25002at2759"/>
<dbReference type="GO" id="GO:0009302">
    <property type="term" value="P:sno(s)RNA transcription"/>
    <property type="evidence" value="ECO:0007669"/>
    <property type="project" value="EnsemblFungi"/>
</dbReference>
<sequence>MSLKHAELLMNSPKPSQSTVPEKAKQNFNARLFWPDIIRLPENQWTFTCKEIIDKLNASPDSGEMKKLMEKCLMYFYSLKKTLTLFDHTYTASSILLFRFWYIYGLPPNLMTCLNISQAILVTACKATENNRPLEAYVKATADFMFQVLPHLKAKYNMDKLKWEVRDKVVEYEKRVVCSFGFDLNIENPKGIIEEMFSGFYRFNRDYDLPDDFKACFPKILQESRSFIVQAITQPVSLLFDGPTFVILSLIYCGLQYKQMVDKDFRYPKNFFLDRFDVHVKAEDFQNYFTDYRVLEENFFDLKSNKGNKLLIGKDEIAAIIEETAPEVDTEEKEKEEFNYKYYNSIRSGKVQEQLLDHTELRVRELKDRIIEESKKRSSSRESGKTSPSGTSEPPQKRAKI</sequence>
<accession>J7REF7</accession>
<reference evidence="3" key="2">
    <citation type="submission" date="2012-08" db="EMBL/GenBank/DDBJ databases">
        <title>Genome sequence of Kazachstania naganishii.</title>
        <authorList>
            <person name="Gordon J.L."/>
            <person name="Armisen D."/>
            <person name="Proux-Wera E."/>
            <person name="OhEigeartaigh S.S."/>
            <person name="Byrne K.P."/>
            <person name="Wolfe K.H."/>
        </authorList>
    </citation>
    <scope>NUCLEOTIDE SEQUENCE [LARGE SCALE GENOMIC DNA]</scope>
    <source>
        <strain evidence="3">ATCC MYA-139 / BCRC 22969 / CBS 8797 / CCRC 22969 / KCTC 17520 / NBRC 10181 / NCYC 3082</strain>
    </source>
</reference>
<keyword evidence="3" id="KW-1185">Reference proteome</keyword>
<evidence type="ECO:0008006" key="4">
    <source>
        <dbReference type="Google" id="ProtNLM"/>
    </source>
</evidence>
<name>J7REF7_HUIN7</name>
<dbReference type="GO" id="GO:0006353">
    <property type="term" value="P:DNA-templated transcription termination"/>
    <property type="evidence" value="ECO:0007669"/>
    <property type="project" value="EnsemblFungi"/>
</dbReference>
<dbReference type="GO" id="GO:0000307">
    <property type="term" value="C:cyclin-dependent protein kinase holoenzyme complex"/>
    <property type="evidence" value="ECO:0007669"/>
    <property type="project" value="EnsemblFungi"/>
</dbReference>
<dbReference type="SUPFAM" id="SSF47954">
    <property type="entry name" value="Cyclin-like"/>
    <property type="match status" value="1"/>
</dbReference>
<dbReference type="GO" id="GO:0006368">
    <property type="term" value="P:transcription elongation by RNA polymerase II"/>
    <property type="evidence" value="ECO:0007669"/>
    <property type="project" value="EnsemblFungi"/>
</dbReference>
<evidence type="ECO:0000313" key="3">
    <source>
        <dbReference type="Proteomes" id="UP000006310"/>
    </source>
</evidence>
<feature type="region of interest" description="Disordered" evidence="1">
    <location>
        <begin position="372"/>
        <end position="401"/>
    </location>
</feature>
<feature type="compositionally biased region" description="Polar residues" evidence="1">
    <location>
        <begin position="385"/>
        <end position="394"/>
    </location>
</feature>
<dbReference type="OMA" id="LFFRYWY"/>
<dbReference type="AlphaFoldDB" id="J7REF7"/>
<proteinExistence type="predicted"/>
<feature type="compositionally biased region" description="Basic and acidic residues" evidence="1">
    <location>
        <begin position="372"/>
        <end position="384"/>
    </location>
</feature>
<dbReference type="Gene3D" id="1.10.472.10">
    <property type="entry name" value="Cyclin-like"/>
    <property type="match status" value="1"/>
</dbReference>
<dbReference type="KEGG" id="kng:KNAG_0A02540"/>
<organism evidence="2 3">
    <name type="scientific">Huiozyma naganishii (strain ATCC MYA-139 / BCRC 22969 / CBS 8797 / KCTC 17520 / NBRC 10181 / NCYC 3082 / Yp74L-3)</name>
    <name type="common">Yeast</name>
    <name type="synonym">Kazachstania naganishii</name>
    <dbReference type="NCBI Taxonomy" id="1071383"/>
    <lineage>
        <taxon>Eukaryota</taxon>
        <taxon>Fungi</taxon>
        <taxon>Dikarya</taxon>
        <taxon>Ascomycota</taxon>
        <taxon>Saccharomycotina</taxon>
        <taxon>Saccharomycetes</taxon>
        <taxon>Saccharomycetales</taxon>
        <taxon>Saccharomycetaceae</taxon>
        <taxon>Huiozyma</taxon>
    </lineage>
</organism>
<reference evidence="2 3" key="1">
    <citation type="journal article" date="2011" name="Proc. Natl. Acad. Sci. U.S.A.">
        <title>Evolutionary erosion of yeast sex chromosomes by mating-type switching accidents.</title>
        <authorList>
            <person name="Gordon J.L."/>
            <person name="Armisen D."/>
            <person name="Proux-Wera E."/>
            <person name="Oheigeartaigh S.S."/>
            <person name="Byrne K.P."/>
            <person name="Wolfe K.H."/>
        </authorList>
    </citation>
    <scope>NUCLEOTIDE SEQUENCE [LARGE SCALE GENOMIC DNA]</scope>
    <source>
        <strain evidence="3">ATCC MYA-139 / BCRC 22969 / CBS 8797 / CCRC 22969 / KCTC 17520 / NBRC 10181 / NCYC 3082</strain>
    </source>
</reference>
<dbReference type="HOGENOM" id="CLU_698596_0_0_1"/>
<evidence type="ECO:0000313" key="2">
    <source>
        <dbReference type="EMBL" id="CCK67943.1"/>
    </source>
</evidence>
<dbReference type="STRING" id="1071383.J7REF7"/>
<dbReference type="RefSeq" id="XP_022462189.1">
    <property type="nucleotide sequence ID" value="XM_022606808.1"/>
</dbReference>
<evidence type="ECO:0000256" key="1">
    <source>
        <dbReference type="SAM" id="MobiDB-lite"/>
    </source>
</evidence>